<keyword evidence="7 11" id="KW-0798">TonB box</keyword>
<dbReference type="Gene3D" id="2.170.130.10">
    <property type="entry name" value="TonB-dependent receptor, plug domain"/>
    <property type="match status" value="1"/>
</dbReference>
<keyword evidence="2 10" id="KW-0813">Transport</keyword>
<keyword evidence="5 10" id="KW-0812">Transmembrane</keyword>
<dbReference type="InterPro" id="IPR000531">
    <property type="entry name" value="Beta-barrel_TonB"/>
</dbReference>
<feature type="domain" description="Secretin/TonB short N-terminal" evidence="12">
    <location>
        <begin position="69"/>
        <end position="120"/>
    </location>
</feature>
<evidence type="ECO:0000256" key="4">
    <source>
        <dbReference type="ARBA" id="ARBA00022496"/>
    </source>
</evidence>
<dbReference type="SUPFAM" id="SSF56935">
    <property type="entry name" value="Porins"/>
    <property type="match status" value="1"/>
</dbReference>
<keyword evidence="3 10" id="KW-1134">Transmembrane beta strand</keyword>
<dbReference type="Pfam" id="PF07660">
    <property type="entry name" value="STN"/>
    <property type="match status" value="1"/>
</dbReference>
<proteinExistence type="inferred from homology"/>
<evidence type="ECO:0000313" key="13">
    <source>
        <dbReference type="EMBL" id="NID12099.1"/>
    </source>
</evidence>
<dbReference type="SMART" id="SM00965">
    <property type="entry name" value="STN"/>
    <property type="match status" value="1"/>
</dbReference>
<dbReference type="RefSeq" id="WP_166692951.1">
    <property type="nucleotide sequence ID" value="NZ_WAEL01000006.1"/>
</dbReference>
<sequence length="1154" mass="125307">MKKVSKARSFSYRIMRMTFMQLLLLFLTLGVTYAVDGYGQEVLNKRISLRMGGKAVKTVLSAIESRADIRFIYSPKLIQAERLISINAQNQPLSEVLATVLKPLQINYRLVGNDIVLSQLTEGTTMLSTPTGSGQVALEEVITGRITDQTGEGIPGVNIVVKGTQRGAVTDAEGRYQITVPDQNAVLTYSFVGYVKQEVTVGSRSTIDIVLESDTNSLNEVVVVGYGTQRKSSLTGAIASVSEKEISTLPVPNISQALQGRAAGVTVTNNGAPGEAPIIRIRGVGTINNANPLYVVDGVPVGDGSNIDPKDVQSVEVLKDASAAAIYGSRAANGVILITTKRSNSKKLSVNLDSYVGVQSAWRKLPLLNRDQYIAYGTDLLNNGDAYFGRPAGSSLPPRWLTGLDQPIYPGATQTFRQTDTDWQDEMFRNAAIQQHRLELTGGNDVSKFFLSGGFFSQDGIMIGTNYKRGNLRLNSDHKLGKRVSLGQTLYLSYDTRRIEQNGGSIGTQIRNIINTIPYLPVYNPNNLGGFEGARNVDGTDPSNPVRNSLLNSNTLESTTVFSTLYLDVELVPGLKYRFQGGINIYNSIGRTVNPSFDSGPGGFASLSYANITQDRGQSIAPILTNQLSYNKVFGKHTINATAVAEQQTSVFSNINVGGTNSITNVIVEPTNLASPRIGAGRFESAIISYVGRLNYEYAGKYLLGVSFRRDGSSKYAPGKKWGNFPALSAGWRVSEESFMKSLPVFSELKIRGSYGLVGNNNIGDYGYQATLSSDPYYEFDRTTSIQSQGYTVRKLANQDLKWESVEMSNIGLDASLLNGKVSFSFDYFNNLTRDMVLNRPIPPSMGYDEAPLANVGSVRNRGIEIQAGYQATSGALTWSLSGNLSAVRNKVISLGDEGNTIFGGDWYGDNLSRTEVGQPIGYFYGYLTDGIFQNQGEIDAWKAKTTDAVANVNSPNPGDLRFVDVNGDGVINPSDKVNLGHFLPKFTYGTNFSARWKGLDLSLFVQGVQGNQIYSTVKYNLEGMTRLFNAGTAVLNRWTTPGQVTDVPRAVAGDPNLNARASNRFVESGSYVRLKNLTIGYALPSTWLTPFGSSFISKARVYVSTTNLFTITGYKSGYDPEIGSFGGSSLTNGIDYGQYPQARTIMAGLQLGF</sequence>
<dbReference type="InterPro" id="IPR012910">
    <property type="entry name" value="Plug_dom"/>
</dbReference>
<comment type="caution">
    <text evidence="13">The sequence shown here is derived from an EMBL/GenBank/DDBJ whole genome shotgun (WGS) entry which is preliminary data.</text>
</comment>
<keyword evidence="4" id="KW-0406">Ion transport</keyword>
<dbReference type="InterPro" id="IPR008969">
    <property type="entry name" value="CarboxyPept-like_regulatory"/>
</dbReference>
<dbReference type="NCBIfam" id="TIGR04057">
    <property type="entry name" value="SusC_RagA_signa"/>
    <property type="match status" value="1"/>
</dbReference>
<dbReference type="EMBL" id="WAEL01000006">
    <property type="protein sequence ID" value="NID12099.1"/>
    <property type="molecule type" value="Genomic_DNA"/>
</dbReference>
<evidence type="ECO:0000256" key="1">
    <source>
        <dbReference type="ARBA" id="ARBA00004571"/>
    </source>
</evidence>
<dbReference type="InterPro" id="IPR039426">
    <property type="entry name" value="TonB-dep_rcpt-like"/>
</dbReference>
<evidence type="ECO:0000256" key="11">
    <source>
        <dbReference type="RuleBase" id="RU003357"/>
    </source>
</evidence>
<dbReference type="InterPro" id="IPR023996">
    <property type="entry name" value="TonB-dep_OMP_SusC/RagA"/>
</dbReference>
<evidence type="ECO:0000256" key="6">
    <source>
        <dbReference type="ARBA" id="ARBA00023004"/>
    </source>
</evidence>
<dbReference type="NCBIfam" id="TIGR04056">
    <property type="entry name" value="OMP_RagA_SusC"/>
    <property type="match status" value="1"/>
</dbReference>
<dbReference type="Gene3D" id="2.60.40.1120">
    <property type="entry name" value="Carboxypeptidase-like, regulatory domain"/>
    <property type="match status" value="1"/>
</dbReference>
<accession>A0ABX0QI46</accession>
<organism evidence="13 14">
    <name type="scientific">Fibrivirga algicola</name>
    <dbReference type="NCBI Taxonomy" id="2950420"/>
    <lineage>
        <taxon>Bacteria</taxon>
        <taxon>Pseudomonadati</taxon>
        <taxon>Bacteroidota</taxon>
        <taxon>Cytophagia</taxon>
        <taxon>Cytophagales</taxon>
        <taxon>Spirosomataceae</taxon>
        <taxon>Fibrivirga</taxon>
    </lineage>
</organism>
<dbReference type="Pfam" id="PF07715">
    <property type="entry name" value="Plug"/>
    <property type="match status" value="1"/>
</dbReference>
<evidence type="ECO:0000256" key="8">
    <source>
        <dbReference type="ARBA" id="ARBA00023136"/>
    </source>
</evidence>
<keyword evidence="4" id="KW-0410">Iron transport</keyword>
<dbReference type="Pfam" id="PF13715">
    <property type="entry name" value="CarbopepD_reg_2"/>
    <property type="match status" value="1"/>
</dbReference>
<gene>
    <name evidence="13" type="ORF">F7231_18145</name>
</gene>
<name>A0ABX0QI46_9BACT</name>
<evidence type="ECO:0000256" key="10">
    <source>
        <dbReference type="PROSITE-ProRule" id="PRU01360"/>
    </source>
</evidence>
<dbReference type="InterPro" id="IPR011662">
    <property type="entry name" value="Secretin/TonB_short_N"/>
</dbReference>
<dbReference type="SUPFAM" id="SSF49464">
    <property type="entry name" value="Carboxypeptidase regulatory domain-like"/>
    <property type="match status" value="1"/>
</dbReference>
<dbReference type="Gene3D" id="2.40.170.20">
    <property type="entry name" value="TonB-dependent receptor, beta-barrel domain"/>
    <property type="match status" value="1"/>
</dbReference>
<keyword evidence="9 10" id="KW-0998">Cell outer membrane</keyword>
<evidence type="ECO:0000256" key="7">
    <source>
        <dbReference type="ARBA" id="ARBA00023077"/>
    </source>
</evidence>
<dbReference type="PROSITE" id="PS52016">
    <property type="entry name" value="TONB_DEPENDENT_REC_3"/>
    <property type="match status" value="1"/>
</dbReference>
<comment type="subcellular location">
    <subcellularLocation>
        <location evidence="1 10">Cell outer membrane</location>
        <topology evidence="1 10">Multi-pass membrane protein</topology>
    </subcellularLocation>
</comment>
<dbReference type="Proteomes" id="UP000606008">
    <property type="component" value="Unassembled WGS sequence"/>
</dbReference>
<evidence type="ECO:0000256" key="5">
    <source>
        <dbReference type="ARBA" id="ARBA00022692"/>
    </source>
</evidence>
<evidence type="ECO:0000256" key="9">
    <source>
        <dbReference type="ARBA" id="ARBA00023237"/>
    </source>
</evidence>
<comment type="similarity">
    <text evidence="10 11">Belongs to the TonB-dependent receptor family.</text>
</comment>
<dbReference type="InterPro" id="IPR037066">
    <property type="entry name" value="Plug_dom_sf"/>
</dbReference>
<keyword evidence="13" id="KW-0675">Receptor</keyword>
<dbReference type="Pfam" id="PF00593">
    <property type="entry name" value="TonB_dep_Rec_b-barrel"/>
    <property type="match status" value="1"/>
</dbReference>
<evidence type="ECO:0000256" key="3">
    <source>
        <dbReference type="ARBA" id="ARBA00022452"/>
    </source>
</evidence>
<keyword evidence="14" id="KW-1185">Reference proteome</keyword>
<dbReference type="InterPro" id="IPR023997">
    <property type="entry name" value="TonB-dep_OMP_SusC/RagA_CS"/>
</dbReference>
<evidence type="ECO:0000259" key="12">
    <source>
        <dbReference type="SMART" id="SM00965"/>
    </source>
</evidence>
<dbReference type="InterPro" id="IPR036942">
    <property type="entry name" value="Beta-barrel_TonB_sf"/>
</dbReference>
<reference evidence="14" key="2">
    <citation type="submission" date="2023-07" db="EMBL/GenBank/DDBJ databases">
        <authorList>
            <person name="Jung D.-H."/>
        </authorList>
    </citation>
    <scope>NUCLEOTIDE SEQUENCE [LARGE SCALE GENOMIC DNA]</scope>
    <source>
        <strain evidence="14">JA-25</strain>
    </source>
</reference>
<reference evidence="14" key="1">
    <citation type="submission" date="2019-09" db="EMBL/GenBank/DDBJ databases">
        <authorList>
            <person name="Jung D.-H."/>
        </authorList>
    </citation>
    <scope>NUCLEOTIDE SEQUENCE [LARGE SCALE GENOMIC DNA]</scope>
    <source>
        <strain evidence="14">JA-25</strain>
    </source>
</reference>
<evidence type="ECO:0000256" key="2">
    <source>
        <dbReference type="ARBA" id="ARBA00022448"/>
    </source>
</evidence>
<protein>
    <submittedName>
        <fullName evidence="13">TonB-dependent receptor</fullName>
    </submittedName>
</protein>
<keyword evidence="6" id="KW-0408">Iron</keyword>
<evidence type="ECO:0000313" key="14">
    <source>
        <dbReference type="Proteomes" id="UP000606008"/>
    </source>
</evidence>
<keyword evidence="8 10" id="KW-0472">Membrane</keyword>